<protein>
    <submittedName>
        <fullName evidence="2">Uncharacterized protein</fullName>
    </submittedName>
</protein>
<feature type="transmembrane region" description="Helical" evidence="1">
    <location>
        <begin position="143"/>
        <end position="165"/>
    </location>
</feature>
<organism evidence="2 3">
    <name type="scientific">Desulfamplus magnetovallimortis</name>
    <dbReference type="NCBI Taxonomy" id="1246637"/>
    <lineage>
        <taxon>Bacteria</taxon>
        <taxon>Pseudomonadati</taxon>
        <taxon>Thermodesulfobacteriota</taxon>
        <taxon>Desulfobacteria</taxon>
        <taxon>Desulfobacterales</taxon>
        <taxon>Desulfobacteraceae</taxon>
        <taxon>Desulfamplus</taxon>
    </lineage>
</organism>
<proteinExistence type="predicted"/>
<dbReference type="Proteomes" id="UP000191931">
    <property type="component" value="Unassembled WGS sequence"/>
</dbReference>
<keyword evidence="1" id="KW-1133">Transmembrane helix</keyword>
<keyword evidence="1" id="KW-0812">Transmembrane</keyword>
<reference evidence="2 3" key="1">
    <citation type="submission" date="2017-03" db="EMBL/GenBank/DDBJ databases">
        <authorList>
            <person name="Afonso C.L."/>
            <person name="Miller P.J."/>
            <person name="Scott M.A."/>
            <person name="Spackman E."/>
            <person name="Goraichik I."/>
            <person name="Dimitrov K.M."/>
            <person name="Suarez D.L."/>
            <person name="Swayne D.E."/>
        </authorList>
    </citation>
    <scope>NUCLEOTIDE SEQUENCE [LARGE SCALE GENOMIC DNA]</scope>
    <source>
        <strain evidence="2">PRJEB14757</strain>
    </source>
</reference>
<evidence type="ECO:0000256" key="1">
    <source>
        <dbReference type="SAM" id="Phobius"/>
    </source>
</evidence>
<dbReference type="STRING" id="1246637.MTBBW1_1300018"/>
<sequence>MNRFEIFELPVNKIQEYPLVFEAVIPDECSLFQDVRRYQSVTTNLDVRIINVDGRIQLEPGMLPVPMSKLSGSEKKEFIEYLKLRITRGDNIGSSWVFFRSIEKKKPLVAFGANIVYRNAATGQSRAIHLLTELQKSGPGLSILLKLLVILLIAGLIGSMGYYGYKHFISGKSLNMGKLLPGRESEEMKFYHTMFPEVYEWLSSDVVDRQLIAKELLKPEYVSDTLACINKDFYKDSNSSENYRGTRLVLFVYFNYNEQVKAAISSYRSKLEDTEFGRLSRIYSCEESGFSSNIFYFKVGDLNVDPPAVNQFLTDNMVSYNDYQRIRDNQNFSDMLKNENINVRLKNFLSDVYTFTPLKVDEPVEDIDWYMLVRRNSSGKVNFAAFFRRGESTLIPTDVSRRLMAMEKSDNETFQWYLIDEYNKKTLNLTRDAIGYFTEKIGQTFKLEVIDRKIDELELEPFKGDFPVAVHRELLMEDSKGKYGIQCYDPLTALVLSNVITRTSFEKNNSVTLKRDPIQLNTSLVQLSRDDSTSTQAINISPGKSSIVNIFREADRFRATLASGESVRFEKADINLFTPFAFMVYSDSITFSYRHDIKGMEFAIGKRVLKIVESGDGGYQIVEIH</sequence>
<keyword evidence="1" id="KW-0472">Membrane</keyword>
<evidence type="ECO:0000313" key="3">
    <source>
        <dbReference type="Proteomes" id="UP000191931"/>
    </source>
</evidence>
<dbReference type="RefSeq" id="WP_080804624.1">
    <property type="nucleotide sequence ID" value="NZ_LT828548.1"/>
</dbReference>
<dbReference type="AlphaFoldDB" id="A0A1W1H7C5"/>
<accession>A0A1W1H7C5</accession>
<gene>
    <name evidence="2" type="ORF">MTBBW1_1300018</name>
</gene>
<dbReference type="OrthoDB" id="5409484at2"/>
<evidence type="ECO:0000313" key="2">
    <source>
        <dbReference type="EMBL" id="SLM28278.1"/>
    </source>
</evidence>
<name>A0A1W1H7C5_9BACT</name>
<dbReference type="EMBL" id="FWEV01000036">
    <property type="protein sequence ID" value="SLM28278.1"/>
    <property type="molecule type" value="Genomic_DNA"/>
</dbReference>
<keyword evidence="3" id="KW-1185">Reference proteome</keyword>